<sequence length="333" mass="36317">MPKIRLLSSAAGKNQIHPAQGGQKSLIPSAYEELAGGDIAAHTRHATNIDTTKTIMSSSPYSDSENDRFLQKILISHWLPIIAGALVGVVIAVAIVMAQPKLWPAIALAKIGQVGGSGPVTDPAAVLARTQFPSFIQDALRAAEMPIDIYGDERAKLARKTLTTLIQRGPSLFQMQVDGYTKEDAQKLLMGALAVLQREHQALLNVAVEEKKERLASLANSIESNLKERQTILNSIESNAVKSGQSQPDPVMVSYLLRANEVEHARFVEQQTILKDQLQEAKTYNTRLEAPIYVTETPRSPSKIIAAFVGALLGFAFMVALFAFRAWLVPSRN</sequence>
<keyword evidence="1" id="KW-0175">Coiled coil</keyword>
<dbReference type="RefSeq" id="WP_175200381.1">
    <property type="nucleotide sequence ID" value="NZ_CADILH010000004.1"/>
</dbReference>
<keyword evidence="4" id="KW-1185">Reference proteome</keyword>
<feature type="transmembrane region" description="Helical" evidence="2">
    <location>
        <begin position="304"/>
        <end position="328"/>
    </location>
</feature>
<feature type="transmembrane region" description="Helical" evidence="2">
    <location>
        <begin position="78"/>
        <end position="98"/>
    </location>
</feature>
<keyword evidence="2" id="KW-1133">Transmembrane helix</keyword>
<dbReference type="Proteomes" id="UP000494183">
    <property type="component" value="Unassembled WGS sequence"/>
</dbReference>
<protein>
    <recommendedName>
        <fullName evidence="5">Polysaccharide chain length determinant N-terminal domain-containing protein</fullName>
    </recommendedName>
</protein>
<proteinExistence type="predicted"/>
<keyword evidence="2" id="KW-0472">Membrane</keyword>
<evidence type="ECO:0000313" key="3">
    <source>
        <dbReference type="EMBL" id="CAB3932714.1"/>
    </source>
</evidence>
<evidence type="ECO:0008006" key="5">
    <source>
        <dbReference type="Google" id="ProtNLM"/>
    </source>
</evidence>
<accession>A0A6S7F1R3</accession>
<dbReference type="EMBL" id="CADILH010000004">
    <property type="protein sequence ID" value="CAB3932714.1"/>
    <property type="molecule type" value="Genomic_DNA"/>
</dbReference>
<dbReference type="AlphaFoldDB" id="A0A6S7F1R3"/>
<evidence type="ECO:0000256" key="2">
    <source>
        <dbReference type="SAM" id="Phobius"/>
    </source>
</evidence>
<reference evidence="3 4" key="1">
    <citation type="submission" date="2020-04" db="EMBL/GenBank/DDBJ databases">
        <authorList>
            <person name="De Canck E."/>
        </authorList>
    </citation>
    <scope>NUCLEOTIDE SEQUENCE [LARGE SCALE GENOMIC DNA]</scope>
    <source>
        <strain evidence="3 4">LMG 6000</strain>
    </source>
</reference>
<organism evidence="3 4">
    <name type="scientific">Achromobacter insolitus</name>
    <dbReference type="NCBI Taxonomy" id="217204"/>
    <lineage>
        <taxon>Bacteria</taxon>
        <taxon>Pseudomonadati</taxon>
        <taxon>Pseudomonadota</taxon>
        <taxon>Betaproteobacteria</taxon>
        <taxon>Burkholderiales</taxon>
        <taxon>Alcaligenaceae</taxon>
        <taxon>Achromobacter</taxon>
    </lineage>
</organism>
<evidence type="ECO:0000256" key="1">
    <source>
        <dbReference type="SAM" id="Coils"/>
    </source>
</evidence>
<gene>
    <name evidence="3" type="ORF">LMG6000_02823</name>
</gene>
<keyword evidence="2" id="KW-0812">Transmembrane</keyword>
<evidence type="ECO:0000313" key="4">
    <source>
        <dbReference type="Proteomes" id="UP000494183"/>
    </source>
</evidence>
<feature type="coiled-coil region" evidence="1">
    <location>
        <begin position="193"/>
        <end position="228"/>
    </location>
</feature>
<name>A0A6S7F1R3_9BURK</name>